<protein>
    <submittedName>
        <fullName evidence="3">PEP-CTERM protein sorting domain protein</fullName>
    </submittedName>
</protein>
<organism evidence="3 4">
    <name type="scientific">Congregibacter litoralis KT71</name>
    <dbReference type="NCBI Taxonomy" id="314285"/>
    <lineage>
        <taxon>Bacteria</taxon>
        <taxon>Pseudomonadati</taxon>
        <taxon>Pseudomonadota</taxon>
        <taxon>Gammaproteobacteria</taxon>
        <taxon>Cellvibrionales</taxon>
        <taxon>Halieaceae</taxon>
        <taxon>Congregibacter</taxon>
    </lineage>
</organism>
<feature type="signal peptide" evidence="1">
    <location>
        <begin position="1"/>
        <end position="24"/>
    </location>
</feature>
<reference evidence="3 4" key="1">
    <citation type="journal article" date="2007" name="Proc. Natl. Acad. Sci. U.S.A.">
        <title>Characterization of a marine gammaproteobacterium capable of aerobic anoxygenic photosynthesis.</title>
        <authorList>
            <person name="Fuchs B.M."/>
            <person name="Spring S."/>
            <person name="Teeling H."/>
            <person name="Quast C."/>
            <person name="Wulf J."/>
            <person name="Schattenhofer M."/>
            <person name="Yan S."/>
            <person name="Ferriera S."/>
            <person name="Johnson J."/>
            <person name="Glockner F.O."/>
            <person name="Amann R."/>
        </authorList>
    </citation>
    <scope>NUCLEOTIDE SEQUENCE [LARGE SCALE GENOMIC DNA]</scope>
    <source>
        <strain evidence="3">KT71</strain>
    </source>
</reference>
<evidence type="ECO:0000259" key="2">
    <source>
        <dbReference type="Pfam" id="PF07589"/>
    </source>
</evidence>
<reference evidence="3 4" key="2">
    <citation type="journal article" date="2009" name="PLoS ONE">
        <title>The photosynthetic apparatus and its regulation in the aerobic gammaproteobacterium Congregibacter litoralis gen. nov., sp. nov.</title>
        <authorList>
            <person name="Spring S."/>
            <person name="Lunsdorf H."/>
            <person name="Fuchs B.M."/>
            <person name="Tindall B.J."/>
        </authorList>
    </citation>
    <scope>NUCLEOTIDE SEQUENCE [LARGE SCALE GENOMIC DNA]</scope>
    <source>
        <strain evidence="3">KT71</strain>
    </source>
</reference>
<keyword evidence="1" id="KW-0732">Signal</keyword>
<accession>A4A8K7</accession>
<evidence type="ECO:0000313" key="3">
    <source>
        <dbReference type="EMBL" id="EAQ97399.1"/>
    </source>
</evidence>
<feature type="chain" id="PRO_5002664303" evidence="1">
    <location>
        <begin position="25"/>
        <end position="201"/>
    </location>
</feature>
<dbReference type="AlphaFoldDB" id="A4A8K7"/>
<dbReference type="Proteomes" id="UP000019205">
    <property type="component" value="Chromosome"/>
</dbReference>
<evidence type="ECO:0000256" key="1">
    <source>
        <dbReference type="SAM" id="SignalP"/>
    </source>
</evidence>
<dbReference type="HOGENOM" id="CLU_1358515_0_0_6"/>
<feature type="domain" description="Ice-binding protein C-terminal" evidence="2">
    <location>
        <begin position="176"/>
        <end position="198"/>
    </location>
</feature>
<sequence length="201" mass="21242">MANLKKCFIAGACAVALSFGQANAGIIDSDDVNGFETFLDEITGLTWLDLDNFFDSATGISAFTPAEQIAAAEEEGFTVASTEKIEELLGSLPLTGGQWSTYAGIMGFGDTRDLIWGSYDDGDENPNLGWAYAYSFDNEWIFSPNSGNVDLIAAGNDPGSQDLGLWAFASLGDRTSVPAPATLALFGLGLAGLGWKRRITA</sequence>
<comment type="caution">
    <text evidence="3">The sequence shown here is derived from an EMBL/GenBank/DDBJ whole genome shotgun (WGS) entry which is preliminary data.</text>
</comment>
<gene>
    <name evidence="3" type="ORF">KT71_03800</name>
</gene>
<keyword evidence="4" id="KW-1185">Reference proteome</keyword>
<dbReference type="Pfam" id="PF07589">
    <property type="entry name" value="PEP-CTERM"/>
    <property type="match status" value="1"/>
</dbReference>
<proteinExistence type="predicted"/>
<dbReference type="NCBIfam" id="TIGR02595">
    <property type="entry name" value="PEP_CTERM"/>
    <property type="match status" value="1"/>
</dbReference>
<name>A4A8K7_9GAMM</name>
<dbReference type="RefSeq" id="WP_008293171.1">
    <property type="nucleotide sequence ID" value="NZ_CM002299.1"/>
</dbReference>
<evidence type="ECO:0000313" key="4">
    <source>
        <dbReference type="Proteomes" id="UP000019205"/>
    </source>
</evidence>
<dbReference type="InterPro" id="IPR013424">
    <property type="entry name" value="Ice-binding_C"/>
</dbReference>
<dbReference type="EMBL" id="AAOA02000002">
    <property type="protein sequence ID" value="EAQ97399.1"/>
    <property type="molecule type" value="Genomic_DNA"/>
</dbReference>